<gene>
    <name evidence="5" type="ORF">AMYX_24030</name>
</gene>
<comment type="caution">
    <text evidence="5">The sequence shown here is derived from an EMBL/GenBank/DDBJ whole genome shotgun (WGS) entry which is preliminary data.</text>
</comment>
<reference evidence="6" key="1">
    <citation type="journal article" date="2020" name="Appl. Environ. Microbiol.">
        <title>Diazotrophic Anaeromyxobacter Isolates from Soils.</title>
        <authorList>
            <person name="Masuda Y."/>
            <person name="Yamanaka H."/>
            <person name="Xu Z.X."/>
            <person name="Shiratori Y."/>
            <person name="Aono T."/>
            <person name="Amachi S."/>
            <person name="Senoo K."/>
            <person name="Itoh H."/>
        </authorList>
    </citation>
    <scope>NUCLEOTIDE SEQUENCE [LARGE SCALE GENOMIC DNA]</scope>
    <source>
        <strain evidence="6">R267</strain>
    </source>
</reference>
<feature type="region of interest" description="Disordered" evidence="2">
    <location>
        <begin position="323"/>
        <end position="350"/>
    </location>
</feature>
<sequence length="350" mass="37462">MFRRASLVLALAAALACSKGPAKKGPVVASGGGVTITADELKARLDEQSPMIRASFQSADRKKQFLDNMIRFELLAKAAEKEGLANDPDVQFTLKKVMVSKYYQRFFQQDPGAAKGVPDAEVQKYYDEHPDEYHRPARVHLAHVFFKAEPGSPERAKKAAEAKKLLAKVLVDEKKNPTALSTAAREASEDEATKQVGGDLALKTEAELTQAYGKAFADAALKLKDNETSPVVVEGAHGLHLVRALGRQPEMNRTFEEVKPQIAARLSSQKKTKDFDEFVKKLREDAHIQVNDQELEKVAVAAAPAGGAMGGMMGGAMMGGPMGGAPHGAMPQRPGAATATPAPAAPAPAR</sequence>
<dbReference type="Pfam" id="PF13145">
    <property type="entry name" value="Rotamase_2"/>
    <property type="match status" value="1"/>
</dbReference>
<dbReference type="Gene3D" id="1.10.8.1040">
    <property type="match status" value="1"/>
</dbReference>
<feature type="compositionally biased region" description="Low complexity" evidence="2">
    <location>
        <begin position="327"/>
        <end position="342"/>
    </location>
</feature>
<evidence type="ECO:0000256" key="1">
    <source>
        <dbReference type="PROSITE-ProRule" id="PRU00278"/>
    </source>
</evidence>
<dbReference type="SUPFAM" id="SSF109998">
    <property type="entry name" value="Triger factor/SurA peptide-binding domain-like"/>
    <property type="match status" value="1"/>
</dbReference>
<evidence type="ECO:0000313" key="6">
    <source>
        <dbReference type="Proteomes" id="UP000503640"/>
    </source>
</evidence>
<protein>
    <submittedName>
        <fullName evidence="5">Peptidylprolyl isomerase</fullName>
    </submittedName>
</protein>
<dbReference type="PROSITE" id="PS51257">
    <property type="entry name" value="PROKAR_LIPOPROTEIN"/>
    <property type="match status" value="1"/>
</dbReference>
<feature type="chain" id="PRO_5029806627" evidence="3">
    <location>
        <begin position="25"/>
        <end position="350"/>
    </location>
</feature>
<dbReference type="AlphaFoldDB" id="A0A7I9VMN3"/>
<dbReference type="PANTHER" id="PTHR47245:SF2">
    <property type="entry name" value="PEPTIDYL-PROLYL CIS-TRANS ISOMERASE HP_0175-RELATED"/>
    <property type="match status" value="1"/>
</dbReference>
<keyword evidence="3" id="KW-0732">Signal</keyword>
<dbReference type="InterPro" id="IPR000297">
    <property type="entry name" value="PPIase_PpiC"/>
</dbReference>
<name>A0A7I9VMN3_9BACT</name>
<dbReference type="InterPro" id="IPR027304">
    <property type="entry name" value="Trigger_fact/SurA_dom_sf"/>
</dbReference>
<dbReference type="Proteomes" id="UP000503640">
    <property type="component" value="Unassembled WGS sequence"/>
</dbReference>
<keyword evidence="6" id="KW-1185">Reference proteome</keyword>
<feature type="domain" description="PpiC" evidence="4">
    <location>
        <begin position="136"/>
        <end position="246"/>
    </location>
</feature>
<keyword evidence="1 5" id="KW-0413">Isomerase</keyword>
<dbReference type="RefSeq" id="WP_176065449.1">
    <property type="nucleotide sequence ID" value="NZ_BJTG01000005.1"/>
</dbReference>
<feature type="signal peptide" evidence="3">
    <location>
        <begin position="1"/>
        <end position="24"/>
    </location>
</feature>
<dbReference type="SUPFAM" id="SSF54534">
    <property type="entry name" value="FKBP-like"/>
    <property type="match status" value="1"/>
</dbReference>
<proteinExistence type="predicted"/>
<evidence type="ECO:0000313" key="5">
    <source>
        <dbReference type="EMBL" id="GEJ57662.1"/>
    </source>
</evidence>
<dbReference type="InterPro" id="IPR046357">
    <property type="entry name" value="PPIase_dom_sf"/>
</dbReference>
<dbReference type="PANTHER" id="PTHR47245">
    <property type="entry name" value="PEPTIDYLPROLYL ISOMERASE"/>
    <property type="match status" value="1"/>
</dbReference>
<dbReference type="PROSITE" id="PS50198">
    <property type="entry name" value="PPIC_PPIASE_2"/>
    <property type="match status" value="1"/>
</dbReference>
<organism evidence="5 6">
    <name type="scientific">Anaeromyxobacter diazotrophicus</name>
    <dbReference type="NCBI Taxonomy" id="2590199"/>
    <lineage>
        <taxon>Bacteria</taxon>
        <taxon>Pseudomonadati</taxon>
        <taxon>Myxococcota</taxon>
        <taxon>Myxococcia</taxon>
        <taxon>Myxococcales</taxon>
        <taxon>Cystobacterineae</taxon>
        <taxon>Anaeromyxobacteraceae</taxon>
        <taxon>Anaeromyxobacter</taxon>
    </lineage>
</organism>
<evidence type="ECO:0000259" key="4">
    <source>
        <dbReference type="PROSITE" id="PS50198"/>
    </source>
</evidence>
<accession>A0A7I9VMN3</accession>
<keyword evidence="1" id="KW-0697">Rotamase</keyword>
<dbReference type="GO" id="GO:0003755">
    <property type="term" value="F:peptidyl-prolyl cis-trans isomerase activity"/>
    <property type="evidence" value="ECO:0007669"/>
    <property type="project" value="UniProtKB-KW"/>
</dbReference>
<evidence type="ECO:0000256" key="3">
    <source>
        <dbReference type="SAM" id="SignalP"/>
    </source>
</evidence>
<dbReference type="InterPro" id="IPR050245">
    <property type="entry name" value="PrsA_foldase"/>
</dbReference>
<dbReference type="EMBL" id="BJTG01000005">
    <property type="protein sequence ID" value="GEJ57662.1"/>
    <property type="molecule type" value="Genomic_DNA"/>
</dbReference>
<dbReference type="Gene3D" id="3.10.50.40">
    <property type="match status" value="1"/>
</dbReference>
<evidence type="ECO:0000256" key="2">
    <source>
        <dbReference type="SAM" id="MobiDB-lite"/>
    </source>
</evidence>